<dbReference type="Gene3D" id="1.20.140.90">
    <property type="entry name" value="Malonyl-CoA decarboxylase, oligemerization domain"/>
    <property type="match status" value="1"/>
</dbReference>
<reference evidence="4" key="1">
    <citation type="submission" date="2025-08" db="UniProtKB">
        <authorList>
            <consortium name="RefSeq"/>
        </authorList>
    </citation>
    <scope>IDENTIFICATION</scope>
</reference>
<keyword evidence="3" id="KW-1185">Reference proteome</keyword>
<dbReference type="KEGG" id="csol:105368333"/>
<protein>
    <submittedName>
        <fullName evidence="4">Malonyl-CoA decarboxylase, mitochondrial-like</fullName>
    </submittedName>
</protein>
<dbReference type="Proteomes" id="UP000695007">
    <property type="component" value="Unplaced"/>
</dbReference>
<evidence type="ECO:0000259" key="2">
    <source>
        <dbReference type="Pfam" id="PF17408"/>
    </source>
</evidence>
<dbReference type="Gene3D" id="3.40.630.150">
    <property type="entry name" value="Malonyl-CoA decarboxylase, catalytic domain"/>
    <property type="match status" value="1"/>
</dbReference>
<dbReference type="GO" id="GO:0005759">
    <property type="term" value="C:mitochondrial matrix"/>
    <property type="evidence" value="ECO:0007669"/>
    <property type="project" value="TreeGrafter"/>
</dbReference>
<evidence type="ECO:0000259" key="1">
    <source>
        <dbReference type="Pfam" id="PF05292"/>
    </source>
</evidence>
<dbReference type="Pfam" id="PF05292">
    <property type="entry name" value="MCD"/>
    <property type="match status" value="1"/>
</dbReference>
<dbReference type="InterPro" id="IPR035372">
    <property type="entry name" value="MCD_N"/>
</dbReference>
<dbReference type="GO" id="GO:2001294">
    <property type="term" value="P:malonyl-CoA catabolic process"/>
    <property type="evidence" value="ECO:0007669"/>
    <property type="project" value="TreeGrafter"/>
</dbReference>
<evidence type="ECO:0000313" key="4">
    <source>
        <dbReference type="RefSeq" id="XP_011505636.1"/>
    </source>
</evidence>
<name>A0AAJ6YWJ7_9HYME</name>
<dbReference type="GO" id="GO:0050080">
    <property type="term" value="F:malonyl-CoA decarboxylase activity"/>
    <property type="evidence" value="ECO:0007669"/>
    <property type="project" value="InterPro"/>
</dbReference>
<dbReference type="PANTHER" id="PTHR28641:SF1">
    <property type="entry name" value="MALONYL-COA DECARBOXYLASE, MITOCHONDRIAL"/>
    <property type="match status" value="1"/>
</dbReference>
<evidence type="ECO:0000313" key="3">
    <source>
        <dbReference type="Proteomes" id="UP000695007"/>
    </source>
</evidence>
<dbReference type="InterPro" id="IPR007956">
    <property type="entry name" value="Malonyl_CoA_deC_C"/>
</dbReference>
<dbReference type="InterPro" id="IPR042303">
    <property type="entry name" value="Malonyl_CoA_deC_C_sf"/>
</dbReference>
<proteinExistence type="predicted"/>
<dbReference type="GO" id="GO:0005782">
    <property type="term" value="C:peroxisomal matrix"/>
    <property type="evidence" value="ECO:0007669"/>
    <property type="project" value="TreeGrafter"/>
</dbReference>
<dbReference type="FunFam" id="3.40.630.150:FF:000001">
    <property type="entry name" value="Malonyl-CoA decarboxylase, mitochondrial"/>
    <property type="match status" value="1"/>
</dbReference>
<feature type="non-terminal residue" evidence="4">
    <location>
        <position position="1"/>
    </location>
</feature>
<dbReference type="Pfam" id="PF17408">
    <property type="entry name" value="MCD_N"/>
    <property type="match status" value="1"/>
</dbReference>
<gene>
    <name evidence="4" type="primary">LOC105368333</name>
</gene>
<dbReference type="GO" id="GO:0006633">
    <property type="term" value="P:fatty acid biosynthetic process"/>
    <property type="evidence" value="ECO:0007669"/>
    <property type="project" value="InterPro"/>
</dbReference>
<feature type="domain" description="Malonyl-CoA decarboxylase C-terminal" evidence="1">
    <location>
        <begin position="154"/>
        <end position="429"/>
    </location>
</feature>
<dbReference type="PANTHER" id="PTHR28641">
    <property type="match status" value="1"/>
</dbReference>
<feature type="domain" description="Malonyl-CoA decarboxylase N-terminal" evidence="2">
    <location>
        <begin position="55"/>
        <end position="151"/>
    </location>
</feature>
<sequence length="474" mass="55270">EDNNIDKKLLEIINYKTTKNSNWIIESKINSLCQYYKKLVQDEKIEFLLLIATKYSVNHEKICELVKKLSNTEVQNTNQLISREKSLKDALTPPYHWLFTRVGRLGNGVKFLVDFRSNVLDVLKNSSNNSPDTFALVQMDATLKELLFLWFSVGFMKVERITWQTSCDILQKISDYEAIHPVKNWIDLKKRVGPYRRCFIFTHPSMPREPLVVLHTALCDVIPDSVSSIQDSDNRIFRQKISNEEEIEDKSKIKAAVFYSIASTQTGLRGIDLGNYLIKEVVNQVTSEFPMVNQLSSLSPVPKFRLWLLDQMKRDINTVFAKCEQDSIKTNLSYKITTTETLDLYVCFKEIFSNSLWLNNKQLVAILKEPLLRSCAWYLYKEKHRNYSLNNVANFHLRNGAVMWRLNWMADVSKRGMTNSCGIMVNYRYYIEETESNSINYIENYHIKASESVMDLVKESERFYATRTSISTEM</sequence>
<dbReference type="GeneID" id="105368333"/>
<dbReference type="RefSeq" id="XP_011505636.1">
    <property type="nucleotide sequence ID" value="XM_011507334.1"/>
</dbReference>
<dbReference type="AlphaFoldDB" id="A0AAJ6YWJ7"/>
<accession>A0AAJ6YWJ7</accession>
<dbReference type="InterPro" id="IPR038351">
    <property type="entry name" value="MCD_N_sf"/>
</dbReference>
<dbReference type="InterPro" id="IPR038917">
    <property type="entry name" value="Malonyl_CoA_deC"/>
</dbReference>
<organism evidence="3 4">
    <name type="scientific">Ceratosolen solmsi marchali</name>
    <dbReference type="NCBI Taxonomy" id="326594"/>
    <lineage>
        <taxon>Eukaryota</taxon>
        <taxon>Metazoa</taxon>
        <taxon>Ecdysozoa</taxon>
        <taxon>Arthropoda</taxon>
        <taxon>Hexapoda</taxon>
        <taxon>Insecta</taxon>
        <taxon>Pterygota</taxon>
        <taxon>Neoptera</taxon>
        <taxon>Endopterygota</taxon>
        <taxon>Hymenoptera</taxon>
        <taxon>Apocrita</taxon>
        <taxon>Proctotrupomorpha</taxon>
        <taxon>Chalcidoidea</taxon>
        <taxon>Agaonidae</taxon>
        <taxon>Agaoninae</taxon>
        <taxon>Ceratosolen</taxon>
    </lineage>
</organism>
<dbReference type="GO" id="GO:0006085">
    <property type="term" value="P:acetyl-CoA biosynthetic process"/>
    <property type="evidence" value="ECO:0007669"/>
    <property type="project" value="TreeGrafter"/>
</dbReference>